<evidence type="ECO:0000256" key="2">
    <source>
        <dbReference type="SAM" id="Phobius"/>
    </source>
</evidence>
<feature type="compositionally biased region" description="Basic residues" evidence="1">
    <location>
        <begin position="39"/>
        <end position="54"/>
    </location>
</feature>
<dbReference type="EMBL" id="HBFC01012876">
    <property type="protein sequence ID" value="CAD8704819.1"/>
    <property type="molecule type" value="Transcribed_RNA"/>
</dbReference>
<reference evidence="3" key="1">
    <citation type="submission" date="2021-01" db="EMBL/GenBank/DDBJ databases">
        <authorList>
            <person name="Corre E."/>
            <person name="Pelletier E."/>
            <person name="Niang G."/>
            <person name="Scheremetjew M."/>
            <person name="Finn R."/>
            <person name="Kale V."/>
            <person name="Holt S."/>
            <person name="Cochrane G."/>
            <person name="Meng A."/>
            <person name="Brown T."/>
            <person name="Cohen L."/>
        </authorList>
    </citation>
    <scope>NUCLEOTIDE SEQUENCE</scope>
    <source>
        <strain evidence="3">SL-175</strain>
    </source>
</reference>
<dbReference type="AlphaFoldDB" id="A0A7S0X6K6"/>
<sequence length="263" mass="28761">MLPSGACARSANFLPPKTLYATHTQMRAASNPLRPSAAHTHHRQPLARRSRRGGRMVSRAGLGFGGGGGGPRVDIYDVDPASLLDRTYRHAQSSAPPSALDDVERVIRVNISAWGEQELHYLAHHPAHVSLMAAALVGLALMVVRGNIIVRGSQKIKRIQAELLAQGVDLTNVDKRADTLMYLKTMQTADMLPLGLEVCAMKQAEAEVLFQGARGVKKWRNYYAQRGITLNTGEDFDIVRNYVANLHHLEGCLLGLENEALSN</sequence>
<keyword evidence="2" id="KW-0812">Transmembrane</keyword>
<protein>
    <submittedName>
        <fullName evidence="3">Uncharacterized protein</fullName>
    </submittedName>
</protein>
<proteinExistence type="predicted"/>
<keyword evidence="2" id="KW-1133">Transmembrane helix</keyword>
<feature type="transmembrane region" description="Helical" evidence="2">
    <location>
        <begin position="129"/>
        <end position="150"/>
    </location>
</feature>
<keyword evidence="2" id="KW-0472">Membrane</keyword>
<evidence type="ECO:0000313" key="3">
    <source>
        <dbReference type="EMBL" id="CAD8704819.1"/>
    </source>
</evidence>
<feature type="region of interest" description="Disordered" evidence="1">
    <location>
        <begin position="32"/>
        <end position="58"/>
    </location>
</feature>
<gene>
    <name evidence="3" type="ORF">MANT1106_LOCUS7501</name>
</gene>
<evidence type="ECO:0000256" key="1">
    <source>
        <dbReference type="SAM" id="MobiDB-lite"/>
    </source>
</evidence>
<organism evidence="3">
    <name type="scientific">Mantoniella antarctica</name>
    <dbReference type="NCBI Taxonomy" id="81844"/>
    <lineage>
        <taxon>Eukaryota</taxon>
        <taxon>Viridiplantae</taxon>
        <taxon>Chlorophyta</taxon>
        <taxon>Mamiellophyceae</taxon>
        <taxon>Mamiellales</taxon>
        <taxon>Mamiellaceae</taxon>
        <taxon>Mantoniella</taxon>
    </lineage>
</organism>
<accession>A0A7S0X6K6</accession>
<name>A0A7S0X6K6_9CHLO</name>